<keyword evidence="2" id="KW-0812">Transmembrane</keyword>
<proteinExistence type="predicted"/>
<gene>
    <name evidence="3" type="ORF">LTR77_007143</name>
</gene>
<organism evidence="3 4">
    <name type="scientific">Saxophila tyrrhenica</name>
    <dbReference type="NCBI Taxonomy" id="1690608"/>
    <lineage>
        <taxon>Eukaryota</taxon>
        <taxon>Fungi</taxon>
        <taxon>Dikarya</taxon>
        <taxon>Ascomycota</taxon>
        <taxon>Pezizomycotina</taxon>
        <taxon>Dothideomycetes</taxon>
        <taxon>Dothideomycetidae</taxon>
        <taxon>Mycosphaerellales</taxon>
        <taxon>Extremaceae</taxon>
        <taxon>Saxophila</taxon>
    </lineage>
</organism>
<evidence type="ECO:0000256" key="1">
    <source>
        <dbReference type="SAM" id="MobiDB-lite"/>
    </source>
</evidence>
<keyword evidence="4" id="KW-1185">Reference proteome</keyword>
<dbReference type="Proteomes" id="UP001337655">
    <property type="component" value="Unassembled WGS sequence"/>
</dbReference>
<comment type="caution">
    <text evidence="3">The sequence shown here is derived from an EMBL/GenBank/DDBJ whole genome shotgun (WGS) entry which is preliminary data.</text>
</comment>
<dbReference type="RefSeq" id="XP_064657150.1">
    <property type="nucleotide sequence ID" value="XM_064804380.1"/>
</dbReference>
<evidence type="ECO:0000313" key="4">
    <source>
        <dbReference type="Proteomes" id="UP001337655"/>
    </source>
</evidence>
<dbReference type="EMBL" id="JAVRRT010000011">
    <property type="protein sequence ID" value="KAK5167444.1"/>
    <property type="molecule type" value="Genomic_DNA"/>
</dbReference>
<accession>A0AAV9P3R9</accession>
<evidence type="ECO:0000313" key="3">
    <source>
        <dbReference type="EMBL" id="KAK5167444.1"/>
    </source>
</evidence>
<dbReference type="PANTHER" id="PTHR35394">
    <property type="entry name" value="DUF3176 DOMAIN-CONTAINING PROTEIN"/>
    <property type="match status" value="1"/>
</dbReference>
<feature type="region of interest" description="Disordered" evidence="1">
    <location>
        <begin position="146"/>
        <end position="174"/>
    </location>
</feature>
<name>A0AAV9P3R9_9PEZI</name>
<sequence>MPLVNMMGSIQSGFGSVADSTQRKASASTIATCSGDTCDFGVYQSLGVCGACSSGSLPIDLSDGYYVLRTMDDVDLSLNAIEGQVNLTADGSYPVSSDLKEQVGPLLVRSVAFLRSRFANSTVVAKECAAWWCVKTYASTMTNGTLHEEMREERTDRSPGARTTGDSQQDSIDLYPPTCPINPSDQSAVPKSCDFFVGAESHRAIQNFFISNNPNLFSSPFFTGSVTMDWNTSNVTSLPVAALLEPSNFDGDIGAVFDEAFTSMLRYMTVSLRDQPTYGPDYPGWVYGKAFTRETAFEVNWAWLSYPIIVVAASIAFLALTIVLNRHDEIWKSSVLAIMFHSFADDDRRALGDLNTTQAMRAATRDQKVQMEKQDPGGQWVFRTRAGKPKTHAEAKKMVGSGASRIFGHGSEFAREFLSDRD</sequence>
<dbReference type="AlphaFoldDB" id="A0AAV9P3R9"/>
<reference evidence="3 4" key="1">
    <citation type="submission" date="2023-08" db="EMBL/GenBank/DDBJ databases">
        <title>Black Yeasts Isolated from many extreme environments.</title>
        <authorList>
            <person name="Coleine C."/>
            <person name="Stajich J.E."/>
            <person name="Selbmann L."/>
        </authorList>
    </citation>
    <scope>NUCLEOTIDE SEQUENCE [LARGE SCALE GENOMIC DNA]</scope>
    <source>
        <strain evidence="3 4">CCFEE 5935</strain>
    </source>
</reference>
<feature type="compositionally biased region" description="Basic and acidic residues" evidence="1">
    <location>
        <begin position="146"/>
        <end position="159"/>
    </location>
</feature>
<protein>
    <submittedName>
        <fullName evidence="3">Uncharacterized protein</fullName>
    </submittedName>
</protein>
<feature type="transmembrane region" description="Helical" evidence="2">
    <location>
        <begin position="301"/>
        <end position="324"/>
    </location>
</feature>
<dbReference type="GeneID" id="89928479"/>
<keyword evidence="2" id="KW-0472">Membrane</keyword>
<dbReference type="PANTHER" id="PTHR35394:SF5">
    <property type="entry name" value="DUF3176 DOMAIN-CONTAINING PROTEIN"/>
    <property type="match status" value="1"/>
</dbReference>
<evidence type="ECO:0000256" key="2">
    <source>
        <dbReference type="SAM" id="Phobius"/>
    </source>
</evidence>
<keyword evidence="2" id="KW-1133">Transmembrane helix</keyword>